<protein>
    <submittedName>
        <fullName evidence="1">Uncharacterized protein</fullName>
    </submittedName>
</protein>
<evidence type="ECO:0000313" key="1">
    <source>
        <dbReference type="EMBL" id="DAE01945.1"/>
    </source>
</evidence>
<accession>A0A8S5P686</accession>
<name>A0A8S5P686_9CAUD</name>
<proteinExistence type="predicted"/>
<sequence>MTKKEELRIEYFRQRKRIQGTKRRYKKQGFEVDFELPKIPKNITQASINKLEKIKPKQIQEKTIYVDQLTGEELSYFRGKKVIKERKSEQTQAYVKTAQYEYETLKARDNLKDEYIVAKKEEYLQTFDFSEHVIDAFRSMIALFPKMAEPYLTKWLDMAIEQFGKEVVADGLAKAINEGNMLTRKTAYSEAELANYTERLFKFFNVGNFEREEFETTFEESKNYIDYD</sequence>
<organism evidence="1">
    <name type="scientific">Podoviridae sp. ctQZJ2</name>
    <dbReference type="NCBI Taxonomy" id="2825248"/>
    <lineage>
        <taxon>Viruses</taxon>
        <taxon>Duplodnaviria</taxon>
        <taxon>Heunggongvirae</taxon>
        <taxon>Uroviricota</taxon>
        <taxon>Caudoviricetes</taxon>
    </lineage>
</organism>
<reference evidence="1" key="1">
    <citation type="journal article" date="2021" name="Proc. Natl. Acad. Sci. U.S.A.">
        <title>A Catalog of Tens of Thousands of Viruses from Human Metagenomes Reveals Hidden Associations with Chronic Diseases.</title>
        <authorList>
            <person name="Tisza M.J."/>
            <person name="Buck C.B."/>
        </authorList>
    </citation>
    <scope>NUCLEOTIDE SEQUENCE</scope>
    <source>
        <strain evidence="1">CtQZJ2</strain>
    </source>
</reference>
<dbReference type="EMBL" id="BK015337">
    <property type="protein sequence ID" value="DAE01945.1"/>
    <property type="molecule type" value="Genomic_DNA"/>
</dbReference>